<organism evidence="1 2">
    <name type="scientific">Lecanosticta acicola</name>
    <dbReference type="NCBI Taxonomy" id="111012"/>
    <lineage>
        <taxon>Eukaryota</taxon>
        <taxon>Fungi</taxon>
        <taxon>Dikarya</taxon>
        <taxon>Ascomycota</taxon>
        <taxon>Pezizomycotina</taxon>
        <taxon>Dothideomycetes</taxon>
        <taxon>Dothideomycetidae</taxon>
        <taxon>Mycosphaerellales</taxon>
        <taxon>Mycosphaerellaceae</taxon>
        <taxon>Lecanosticta</taxon>
    </lineage>
</organism>
<gene>
    <name evidence="1" type="ORF">LECACI_7A004131</name>
</gene>
<accession>A0AAI9EAC8</accession>
<protein>
    <submittedName>
        <fullName evidence="1">Uncharacterized protein</fullName>
    </submittedName>
</protein>
<dbReference type="Proteomes" id="UP001296104">
    <property type="component" value="Unassembled WGS sequence"/>
</dbReference>
<dbReference type="EMBL" id="CAVMBE010000021">
    <property type="protein sequence ID" value="CAK3998838.1"/>
    <property type="molecule type" value="Genomic_DNA"/>
</dbReference>
<reference evidence="1" key="1">
    <citation type="submission" date="2023-11" db="EMBL/GenBank/DDBJ databases">
        <authorList>
            <person name="Alioto T."/>
            <person name="Alioto T."/>
            <person name="Gomez Garrido J."/>
        </authorList>
    </citation>
    <scope>NUCLEOTIDE SEQUENCE</scope>
</reference>
<keyword evidence="2" id="KW-1185">Reference proteome</keyword>
<name>A0AAI9EAC8_9PEZI</name>
<evidence type="ECO:0000313" key="1">
    <source>
        <dbReference type="EMBL" id="CAK3998838.1"/>
    </source>
</evidence>
<proteinExistence type="predicted"/>
<dbReference type="AlphaFoldDB" id="A0AAI9EAC8"/>
<evidence type="ECO:0000313" key="2">
    <source>
        <dbReference type="Proteomes" id="UP001296104"/>
    </source>
</evidence>
<comment type="caution">
    <text evidence="1">The sequence shown here is derived from an EMBL/GenBank/DDBJ whole genome shotgun (WGS) entry which is preliminary data.</text>
</comment>
<sequence length="108" mass="12240">MTLFKIGPASTASADEELKMVRNGAWYPWQAWFSRARRQSRHKHSCQNKIASRRLPIWQASYPIEEPWTGDVWEGTGGVLIPHAKKIVTTWVCGASALIAGTEMVENW</sequence>